<gene>
    <name evidence="6" type="ORF">AYBTSS11_LOCUS9327</name>
</gene>
<accession>A0AA86SH52</accession>
<sequence>MSGTPKESTELYMRKRICPNPTLAYKLPNSTLTTPPPQSSSTTTRYCDSFPHARPRSLCIGLQRMHRHYSRPLPPHLDPRFGAEKRRVPTGPNPLHN</sequence>
<name>A0AA86SH52_9FABA</name>
<feature type="region of interest" description="Disordered" evidence="5">
    <location>
        <begin position="69"/>
        <end position="97"/>
    </location>
</feature>
<evidence type="ECO:0000313" key="6">
    <source>
        <dbReference type="EMBL" id="CAJ1939766.1"/>
    </source>
</evidence>
<protein>
    <submittedName>
        <fullName evidence="6">Uncharacterized protein</fullName>
    </submittedName>
</protein>
<keyword evidence="2" id="KW-0217">Developmental protein</keyword>
<keyword evidence="3" id="KW-0221">Differentiation</keyword>
<evidence type="ECO:0000313" key="7">
    <source>
        <dbReference type="Proteomes" id="UP001189624"/>
    </source>
</evidence>
<dbReference type="PANTHER" id="PTHR34359:SF5">
    <property type="entry name" value="CLAVATA3_ESR (CLE)-RELATED PROTEIN 9"/>
    <property type="match status" value="1"/>
</dbReference>
<evidence type="ECO:0000256" key="2">
    <source>
        <dbReference type="ARBA" id="ARBA00022473"/>
    </source>
</evidence>
<feature type="compositionally biased region" description="Basic and acidic residues" evidence="5">
    <location>
        <begin position="77"/>
        <end position="87"/>
    </location>
</feature>
<keyword evidence="7" id="KW-1185">Reference proteome</keyword>
<evidence type="ECO:0000256" key="3">
    <source>
        <dbReference type="ARBA" id="ARBA00022782"/>
    </source>
</evidence>
<dbReference type="GO" id="GO:0030154">
    <property type="term" value="P:cell differentiation"/>
    <property type="evidence" value="ECO:0007669"/>
    <property type="project" value="UniProtKB-KW"/>
</dbReference>
<evidence type="ECO:0000256" key="4">
    <source>
        <dbReference type="ARBA" id="ARBA00023278"/>
    </source>
</evidence>
<reference evidence="6" key="1">
    <citation type="submission" date="2023-10" db="EMBL/GenBank/DDBJ databases">
        <authorList>
            <person name="Domelevo Entfellner J.-B."/>
        </authorList>
    </citation>
    <scope>NUCLEOTIDE SEQUENCE</scope>
</reference>
<comment type="similarity">
    <text evidence="1">Belongs to the CLV3/ESR signal peptide family.</text>
</comment>
<dbReference type="Proteomes" id="UP001189624">
    <property type="component" value="Chromosome 3"/>
</dbReference>
<dbReference type="PANTHER" id="PTHR34359">
    <property type="entry name" value="CLAVATA3/ESR (CLE)-RELATED PROTEIN 10"/>
    <property type="match status" value="1"/>
</dbReference>
<keyword evidence="4" id="KW-0379">Hydroxylation</keyword>
<dbReference type="InterPro" id="IPR039618">
    <property type="entry name" value="CLE9-13"/>
</dbReference>
<dbReference type="Gramene" id="rna-AYBTSS11_LOCUS9327">
    <property type="protein sequence ID" value="CAJ1939766.1"/>
    <property type="gene ID" value="gene-AYBTSS11_LOCUS9327"/>
</dbReference>
<proteinExistence type="inferred from homology"/>
<dbReference type="EMBL" id="OY731400">
    <property type="protein sequence ID" value="CAJ1939766.1"/>
    <property type="molecule type" value="Genomic_DNA"/>
</dbReference>
<feature type="compositionally biased region" description="Low complexity" evidence="5">
    <location>
        <begin position="28"/>
        <end position="44"/>
    </location>
</feature>
<evidence type="ECO:0000256" key="1">
    <source>
        <dbReference type="ARBA" id="ARBA00005416"/>
    </source>
</evidence>
<dbReference type="AlphaFoldDB" id="A0AA86SH52"/>
<organism evidence="6 7">
    <name type="scientific">Sphenostylis stenocarpa</name>
    <dbReference type="NCBI Taxonomy" id="92480"/>
    <lineage>
        <taxon>Eukaryota</taxon>
        <taxon>Viridiplantae</taxon>
        <taxon>Streptophyta</taxon>
        <taxon>Embryophyta</taxon>
        <taxon>Tracheophyta</taxon>
        <taxon>Spermatophyta</taxon>
        <taxon>Magnoliopsida</taxon>
        <taxon>eudicotyledons</taxon>
        <taxon>Gunneridae</taxon>
        <taxon>Pentapetalae</taxon>
        <taxon>rosids</taxon>
        <taxon>fabids</taxon>
        <taxon>Fabales</taxon>
        <taxon>Fabaceae</taxon>
        <taxon>Papilionoideae</taxon>
        <taxon>50 kb inversion clade</taxon>
        <taxon>NPAAA clade</taxon>
        <taxon>indigoferoid/millettioid clade</taxon>
        <taxon>Phaseoleae</taxon>
        <taxon>Sphenostylis</taxon>
    </lineage>
</organism>
<evidence type="ECO:0000256" key="5">
    <source>
        <dbReference type="SAM" id="MobiDB-lite"/>
    </source>
</evidence>
<feature type="region of interest" description="Disordered" evidence="5">
    <location>
        <begin position="23"/>
        <end position="48"/>
    </location>
</feature>